<organism evidence="11 12">
    <name type="scientific">Citrifermentans bremense</name>
    <dbReference type="NCBI Taxonomy" id="60035"/>
    <lineage>
        <taxon>Bacteria</taxon>
        <taxon>Pseudomonadati</taxon>
        <taxon>Thermodesulfobacteriota</taxon>
        <taxon>Desulfuromonadia</taxon>
        <taxon>Geobacterales</taxon>
        <taxon>Geobacteraceae</taxon>
        <taxon>Citrifermentans</taxon>
    </lineage>
</organism>
<feature type="transmembrane region" description="Helical" evidence="8">
    <location>
        <begin position="99"/>
        <end position="118"/>
    </location>
</feature>
<dbReference type="Proteomes" id="UP000515472">
    <property type="component" value="Chromosome"/>
</dbReference>
<evidence type="ECO:0000313" key="11">
    <source>
        <dbReference type="EMBL" id="BCG45824.1"/>
    </source>
</evidence>
<keyword evidence="8" id="KW-1133">Transmembrane helix</keyword>
<dbReference type="Pfam" id="PF16491">
    <property type="entry name" value="Peptidase_M48_N"/>
    <property type="match status" value="1"/>
</dbReference>
<feature type="transmembrane region" description="Helical" evidence="8">
    <location>
        <begin position="322"/>
        <end position="340"/>
    </location>
</feature>
<feature type="transmembrane region" description="Helical" evidence="8">
    <location>
        <begin position="177"/>
        <end position="199"/>
    </location>
</feature>
<feature type="active site" evidence="6">
    <location>
        <position position="309"/>
    </location>
</feature>
<feature type="binding site" evidence="7">
    <location>
        <position position="312"/>
    </location>
    <ligand>
        <name>Zn(2+)</name>
        <dbReference type="ChEBI" id="CHEBI:29105"/>
        <note>catalytic</note>
    </ligand>
</feature>
<feature type="binding site" evidence="7">
    <location>
        <position position="308"/>
    </location>
    <ligand>
        <name>Zn(2+)</name>
        <dbReference type="ChEBI" id="CHEBI:29105"/>
        <note>catalytic</note>
    </ligand>
</feature>
<dbReference type="GO" id="GO:0004222">
    <property type="term" value="F:metalloendopeptidase activity"/>
    <property type="evidence" value="ECO:0007669"/>
    <property type="project" value="InterPro"/>
</dbReference>
<evidence type="ECO:0000256" key="7">
    <source>
        <dbReference type="PIRSR" id="PIRSR627057-2"/>
    </source>
</evidence>
<gene>
    <name evidence="11" type="ORF">GEOBRER4_n0597</name>
</gene>
<evidence type="ECO:0000256" key="3">
    <source>
        <dbReference type="ARBA" id="ARBA00022801"/>
    </source>
</evidence>
<keyword evidence="1" id="KW-0645">Protease</keyword>
<evidence type="ECO:0000259" key="10">
    <source>
        <dbReference type="Pfam" id="PF16491"/>
    </source>
</evidence>
<feature type="domain" description="Peptidase M48" evidence="9">
    <location>
        <begin position="240"/>
        <end position="444"/>
    </location>
</feature>
<keyword evidence="4 7" id="KW-0862">Zinc</keyword>
<name>A0A6S6M2H5_9BACT</name>
<dbReference type="GO" id="GO:0046872">
    <property type="term" value="F:metal ion binding"/>
    <property type="evidence" value="ECO:0007669"/>
    <property type="project" value="UniProtKB-KW"/>
</dbReference>
<evidence type="ECO:0000256" key="8">
    <source>
        <dbReference type="SAM" id="Phobius"/>
    </source>
</evidence>
<evidence type="ECO:0000313" key="12">
    <source>
        <dbReference type="Proteomes" id="UP000515472"/>
    </source>
</evidence>
<keyword evidence="2 7" id="KW-0479">Metal-binding</keyword>
<reference evidence="11 12" key="1">
    <citation type="submission" date="2020-06" db="EMBL/GenBank/DDBJ databases">
        <title>Interaction of electrochemicaly active bacteria, Geobacter bremensis R4 on different carbon anode.</title>
        <authorList>
            <person name="Meng L."/>
            <person name="Yoshida N."/>
        </authorList>
    </citation>
    <scope>NUCLEOTIDE SEQUENCE [LARGE SCALE GENOMIC DNA]</scope>
    <source>
        <strain evidence="11 12">R4</strain>
    </source>
</reference>
<feature type="transmembrane region" description="Helical" evidence="8">
    <location>
        <begin position="205"/>
        <end position="229"/>
    </location>
</feature>
<proteinExistence type="predicted"/>
<dbReference type="InterPro" id="IPR032456">
    <property type="entry name" value="Peptidase_M48_N"/>
</dbReference>
<keyword evidence="8" id="KW-0472">Membrane</keyword>
<keyword evidence="3" id="KW-0378">Hydrolase</keyword>
<dbReference type="KEGG" id="gbn:GEOBRER4_05740"/>
<evidence type="ECO:0000256" key="2">
    <source>
        <dbReference type="ARBA" id="ARBA00022723"/>
    </source>
</evidence>
<evidence type="ECO:0000256" key="5">
    <source>
        <dbReference type="ARBA" id="ARBA00023049"/>
    </source>
</evidence>
<keyword evidence="12" id="KW-1185">Reference proteome</keyword>
<sequence>MTGGLFYSHPGSAMLPPLTEGAARGNTGPIIEGAMKTVLISLFLARFAAAYLLRYLNLRHLKRHGATVPEGFTGAIDQEALEKSARYTMEQHRVGLAESVYDSALLLAFLFTPLFPLYDRFIASLSGSYLVQGLLFMLIIYLAQSILEIPFSLYNTFHLERRYGFNTMTPGLWVSDFLKSLLISALLMGVLVSGALLLVRHSPELWWLWVWAFFALFSITMIYLSPYVIEPLFSKFEPLSDPGLEAEIRVMLYRAGIEVKGVLQMDASRRSLHSNAYFTGIGHVKRIVLYDTLLKQMDRQELLAILAHETGHWKKGHIWKQLLLMESVALALFFLVHRLIAWGGLPGLFGHQDASFPAQVLLVSFILSIASFPFTPVGSWLSRRNEREADRFAVALSRAPQALASALVKLACENLSNLHPHPLYAGFYYSHPPVVERVAALRAMKEPDPRRNN</sequence>
<dbReference type="EMBL" id="AP023213">
    <property type="protein sequence ID" value="BCG45824.1"/>
    <property type="molecule type" value="Genomic_DNA"/>
</dbReference>
<feature type="transmembrane region" description="Helical" evidence="8">
    <location>
        <begin position="130"/>
        <end position="157"/>
    </location>
</feature>
<protein>
    <submittedName>
        <fullName evidence="11">Peptidase, M48 family</fullName>
    </submittedName>
</protein>
<comment type="cofactor">
    <cofactor evidence="7">
        <name>Zn(2+)</name>
        <dbReference type="ChEBI" id="CHEBI:29105"/>
    </cofactor>
    <text evidence="7">Binds 1 zinc ion per subunit.</text>
</comment>
<feature type="transmembrane region" description="Helical" evidence="8">
    <location>
        <begin position="360"/>
        <end position="381"/>
    </location>
</feature>
<keyword evidence="8" id="KW-0812">Transmembrane</keyword>
<feature type="binding site" evidence="7">
    <location>
        <position position="386"/>
    </location>
    <ligand>
        <name>Zn(2+)</name>
        <dbReference type="ChEBI" id="CHEBI:29105"/>
        <note>catalytic</note>
    </ligand>
</feature>
<evidence type="ECO:0000256" key="1">
    <source>
        <dbReference type="ARBA" id="ARBA00022670"/>
    </source>
</evidence>
<evidence type="ECO:0000256" key="6">
    <source>
        <dbReference type="PIRSR" id="PIRSR627057-1"/>
    </source>
</evidence>
<dbReference type="CDD" id="cd07343">
    <property type="entry name" value="M48A_Zmpste24p_like"/>
    <property type="match status" value="1"/>
</dbReference>
<evidence type="ECO:0000259" key="9">
    <source>
        <dbReference type="Pfam" id="PF01435"/>
    </source>
</evidence>
<dbReference type="Pfam" id="PF01435">
    <property type="entry name" value="Peptidase_M48"/>
    <property type="match status" value="1"/>
</dbReference>
<feature type="active site" description="Proton donor" evidence="6">
    <location>
        <position position="390"/>
    </location>
</feature>
<dbReference type="PANTHER" id="PTHR10120">
    <property type="entry name" value="CAAX PRENYL PROTEASE 1"/>
    <property type="match status" value="1"/>
</dbReference>
<evidence type="ECO:0000256" key="4">
    <source>
        <dbReference type="ARBA" id="ARBA00022833"/>
    </source>
</evidence>
<dbReference type="GO" id="GO:0071586">
    <property type="term" value="P:CAAX-box protein processing"/>
    <property type="evidence" value="ECO:0007669"/>
    <property type="project" value="InterPro"/>
</dbReference>
<keyword evidence="5" id="KW-0482">Metalloprotease</keyword>
<dbReference type="Gene3D" id="3.30.2010.10">
    <property type="entry name" value="Metalloproteases ('zincins'), catalytic domain"/>
    <property type="match status" value="1"/>
</dbReference>
<feature type="domain" description="CAAX prenyl protease 1 N-terminal" evidence="10">
    <location>
        <begin position="58"/>
        <end position="235"/>
    </location>
</feature>
<dbReference type="InterPro" id="IPR001915">
    <property type="entry name" value="Peptidase_M48"/>
</dbReference>
<feature type="transmembrane region" description="Helical" evidence="8">
    <location>
        <begin position="34"/>
        <end position="53"/>
    </location>
</feature>
<dbReference type="AlphaFoldDB" id="A0A6S6M2H5"/>
<dbReference type="InterPro" id="IPR027057">
    <property type="entry name" value="CAXX_Prtase_1"/>
</dbReference>
<accession>A0A6S6M2H5</accession>